<dbReference type="PANTHER" id="PTHR22950">
    <property type="entry name" value="AMINO ACID TRANSPORTER"/>
    <property type="match status" value="1"/>
</dbReference>
<evidence type="ECO:0000259" key="8">
    <source>
        <dbReference type="Pfam" id="PF01490"/>
    </source>
</evidence>
<evidence type="ECO:0000256" key="3">
    <source>
        <dbReference type="ARBA" id="ARBA00022692"/>
    </source>
</evidence>
<gene>
    <name evidence="9" type="ORF">KCU76_g300</name>
</gene>
<name>A0A9P8EYX9_AURME</name>
<evidence type="ECO:0000256" key="2">
    <source>
        <dbReference type="ARBA" id="ARBA00008066"/>
    </source>
</evidence>
<keyword evidence="3 6" id="KW-0812">Transmembrane</keyword>
<evidence type="ECO:0000259" key="7">
    <source>
        <dbReference type="Pfam" id="PF01370"/>
    </source>
</evidence>
<reference evidence="9" key="2">
    <citation type="submission" date="2021-08" db="EMBL/GenBank/DDBJ databases">
        <authorList>
            <person name="Gostincar C."/>
            <person name="Sun X."/>
            <person name="Song Z."/>
            <person name="Gunde-Cimerman N."/>
        </authorList>
    </citation>
    <scope>NUCLEOTIDE SEQUENCE</scope>
    <source>
        <strain evidence="9">EXF-9911</strain>
    </source>
</reference>
<dbReference type="SUPFAM" id="SSF51735">
    <property type="entry name" value="NAD(P)-binding Rossmann-fold domains"/>
    <property type="match status" value="1"/>
</dbReference>
<feature type="transmembrane region" description="Helical" evidence="6">
    <location>
        <begin position="483"/>
        <end position="501"/>
    </location>
</feature>
<feature type="transmembrane region" description="Helical" evidence="6">
    <location>
        <begin position="699"/>
        <end position="725"/>
    </location>
</feature>
<organism evidence="9 10">
    <name type="scientific">Aureobasidium melanogenum</name>
    <name type="common">Aureobasidium pullulans var. melanogenum</name>
    <dbReference type="NCBI Taxonomy" id="46634"/>
    <lineage>
        <taxon>Eukaryota</taxon>
        <taxon>Fungi</taxon>
        <taxon>Dikarya</taxon>
        <taxon>Ascomycota</taxon>
        <taxon>Pezizomycotina</taxon>
        <taxon>Dothideomycetes</taxon>
        <taxon>Dothideomycetidae</taxon>
        <taxon>Dothideales</taxon>
        <taxon>Saccotheciaceae</taxon>
        <taxon>Aureobasidium</taxon>
    </lineage>
</organism>
<feature type="non-terminal residue" evidence="9">
    <location>
        <position position="789"/>
    </location>
</feature>
<feature type="domain" description="Amino acid transporter transmembrane" evidence="8">
    <location>
        <begin position="369"/>
        <end position="764"/>
    </location>
</feature>
<comment type="caution">
    <text evidence="9">The sequence shown here is derived from an EMBL/GenBank/DDBJ whole genome shotgun (WGS) entry which is preliminary data.</text>
</comment>
<reference evidence="9" key="1">
    <citation type="journal article" date="2021" name="J Fungi (Basel)">
        <title>Virulence traits and population genomics of the black yeast Aureobasidium melanogenum.</title>
        <authorList>
            <person name="Cernosa A."/>
            <person name="Sun X."/>
            <person name="Gostincar C."/>
            <person name="Fang C."/>
            <person name="Gunde-Cimerman N."/>
            <person name="Song Z."/>
        </authorList>
    </citation>
    <scope>NUCLEOTIDE SEQUENCE</scope>
    <source>
        <strain evidence="9">EXF-9911</strain>
    </source>
</reference>
<protein>
    <submittedName>
        <fullName evidence="9">Amino acid transporter</fullName>
    </submittedName>
</protein>
<dbReference type="Pfam" id="PF01490">
    <property type="entry name" value="Aa_trans"/>
    <property type="match status" value="1"/>
</dbReference>
<dbReference type="Proteomes" id="UP000779574">
    <property type="component" value="Unassembled WGS sequence"/>
</dbReference>
<feature type="transmembrane region" description="Helical" evidence="6">
    <location>
        <begin position="630"/>
        <end position="652"/>
    </location>
</feature>
<dbReference type="GO" id="GO:0016020">
    <property type="term" value="C:membrane"/>
    <property type="evidence" value="ECO:0007669"/>
    <property type="project" value="UniProtKB-SubCell"/>
</dbReference>
<sequence>MSGNNILVTGVSGYLGGTLLHRLKQAELPAYNTLYALVRTDSQAQAVKEYGAQPLNFDSYNAKAVEEAVLKHEINIVFALHDAIKAGARVNFIKALSQLKEKNGAEVHLLHTSGAKSISSHVNAPVNEPFSDLGENVYNIQKHTDPGSSMLSQLVETNNTVTELSESLGVRSYVVMPCIVYGKGEGFGNQISIQTPAIVNAAKAAKKVYRVNSDRPIWPVCHVGDNANLYIQILRNILSGREQGYGKEGYYLASPGSVAWDDIYAHMAKRLYERGVVTDSQVHTADDAALDQMAAGLGCGKELVALQLGGKSFSVLSSSGKRSNMSYTPSIQEKGLHIGSQPGEPDKLEGISEDFEVFKQTEDGVNFRTVGWPMATVIFLKTIFALGVLSIPAAMYTLGAVGGSLSVIGWQALNTYTAVLQGDFRNNHPRCHSIADMAGVVGGIWMKELTGALFIVAYVILTGSGIVGVSIGINALSHHGACTVWWAVLATFFVALAASARKFHQIGWLTWIGFASIFIAVFIIVVAVTTRDRPAAAPPTGPYEFGFYAIAYPSFAAGMVASCTIFVSGAGTSAMLPVISEMKNPRDYRKALFICMGIVTAAYLSFSLVVYRWCGKWVASPSLGSAGQTIKMVCYGIALPSLVVSACLYLHVAAKYIFVRVLRDSQHLQSNTMIHWVTWLSCTFGLAIISFVLAEAIPIFEYLLSLAGSICFAPLAIALPAWLWIYDHWEYRKGSTGQKIMFWMHAVFIPLGMFICVGGTYGVVVQIKQAYASGQIGSAFSCADNSNSS</sequence>
<keyword evidence="5 6" id="KW-0472">Membrane</keyword>
<accession>A0A9P8EYX9</accession>
<dbReference type="GO" id="GO:0015179">
    <property type="term" value="F:L-amino acid transmembrane transporter activity"/>
    <property type="evidence" value="ECO:0007669"/>
    <property type="project" value="TreeGrafter"/>
</dbReference>
<feature type="transmembrane region" description="Helical" evidence="6">
    <location>
        <begin position="452"/>
        <end position="477"/>
    </location>
</feature>
<evidence type="ECO:0000256" key="1">
    <source>
        <dbReference type="ARBA" id="ARBA00004141"/>
    </source>
</evidence>
<evidence type="ECO:0000313" key="10">
    <source>
        <dbReference type="Proteomes" id="UP000779574"/>
    </source>
</evidence>
<dbReference type="Pfam" id="PF01370">
    <property type="entry name" value="Epimerase"/>
    <property type="match status" value="1"/>
</dbReference>
<dbReference type="EMBL" id="JAHFXF010000005">
    <property type="protein sequence ID" value="KAG9701089.1"/>
    <property type="molecule type" value="Genomic_DNA"/>
</dbReference>
<feature type="transmembrane region" description="Helical" evidence="6">
    <location>
        <begin position="746"/>
        <end position="764"/>
    </location>
</feature>
<feature type="transmembrane region" description="Helical" evidence="6">
    <location>
        <begin position="508"/>
        <end position="530"/>
    </location>
</feature>
<dbReference type="InterPro" id="IPR036291">
    <property type="entry name" value="NAD(P)-bd_dom_sf"/>
</dbReference>
<feature type="transmembrane region" description="Helical" evidence="6">
    <location>
        <begin position="673"/>
        <end position="693"/>
    </location>
</feature>
<dbReference type="AlphaFoldDB" id="A0A9P8EYX9"/>
<dbReference type="InterPro" id="IPR013057">
    <property type="entry name" value="AA_transpt_TM"/>
</dbReference>
<evidence type="ECO:0000256" key="4">
    <source>
        <dbReference type="ARBA" id="ARBA00022989"/>
    </source>
</evidence>
<dbReference type="Gene3D" id="3.40.50.720">
    <property type="entry name" value="NAD(P)-binding Rossmann-like Domain"/>
    <property type="match status" value="1"/>
</dbReference>
<feature type="transmembrane region" description="Helical" evidence="6">
    <location>
        <begin position="550"/>
        <end position="579"/>
    </location>
</feature>
<feature type="transmembrane region" description="Helical" evidence="6">
    <location>
        <begin position="591"/>
        <end position="610"/>
    </location>
</feature>
<dbReference type="InterPro" id="IPR001509">
    <property type="entry name" value="Epimerase_deHydtase"/>
</dbReference>
<dbReference type="FunFam" id="1.20.1740.10:FF:000039">
    <property type="entry name" value="Neutral amino acid transporter (Eurofung)"/>
    <property type="match status" value="1"/>
</dbReference>
<proteinExistence type="inferred from homology"/>
<dbReference type="PANTHER" id="PTHR22950:SF697">
    <property type="entry name" value="AMINO ACID TRANSPORTER (EUROFUNG)"/>
    <property type="match status" value="1"/>
</dbReference>
<keyword evidence="4 6" id="KW-1133">Transmembrane helix</keyword>
<dbReference type="OrthoDB" id="10262413at2759"/>
<comment type="subcellular location">
    <subcellularLocation>
        <location evidence="1">Membrane</location>
        <topology evidence="1">Multi-pass membrane protein</topology>
    </subcellularLocation>
</comment>
<evidence type="ECO:0000313" key="9">
    <source>
        <dbReference type="EMBL" id="KAG9701089.1"/>
    </source>
</evidence>
<evidence type="ECO:0000256" key="6">
    <source>
        <dbReference type="SAM" id="Phobius"/>
    </source>
</evidence>
<feature type="domain" description="NAD-dependent epimerase/dehydratase" evidence="7">
    <location>
        <begin position="6"/>
        <end position="240"/>
    </location>
</feature>
<comment type="similarity">
    <text evidence="2">Belongs to the amino acid/polyamine transporter 2 family.</text>
</comment>
<evidence type="ECO:0000256" key="5">
    <source>
        <dbReference type="ARBA" id="ARBA00023136"/>
    </source>
</evidence>